<protein>
    <recommendedName>
        <fullName evidence="4">Yip1 domain protein</fullName>
    </recommendedName>
</protein>
<evidence type="ECO:0008006" key="4">
    <source>
        <dbReference type="Google" id="ProtNLM"/>
    </source>
</evidence>
<dbReference type="OrthoDB" id="329026at2"/>
<evidence type="ECO:0000313" key="2">
    <source>
        <dbReference type="EMBL" id="EQA62428.1"/>
    </source>
</evidence>
<dbReference type="AlphaFoldDB" id="V6IDQ3"/>
<evidence type="ECO:0000256" key="1">
    <source>
        <dbReference type="SAM" id="Phobius"/>
    </source>
</evidence>
<dbReference type="Proteomes" id="UP000018747">
    <property type="component" value="Unassembled WGS sequence"/>
</dbReference>
<feature type="transmembrane region" description="Helical" evidence="1">
    <location>
        <begin position="171"/>
        <end position="192"/>
    </location>
</feature>
<keyword evidence="1" id="KW-0472">Membrane</keyword>
<feature type="transmembrane region" description="Helical" evidence="1">
    <location>
        <begin position="97"/>
        <end position="124"/>
    </location>
</feature>
<dbReference type="EMBL" id="AHMT02000032">
    <property type="protein sequence ID" value="EQA62428.1"/>
    <property type="molecule type" value="Genomic_DNA"/>
</dbReference>
<feature type="transmembrane region" description="Helical" evidence="1">
    <location>
        <begin position="204"/>
        <end position="226"/>
    </location>
</feature>
<keyword evidence="1" id="KW-1133">Transmembrane helix</keyword>
<feature type="transmembrane region" description="Helical" evidence="1">
    <location>
        <begin position="136"/>
        <end position="159"/>
    </location>
</feature>
<comment type="caution">
    <text evidence="2">The sequence shown here is derived from an EMBL/GenBank/DDBJ whole genome shotgun (WGS) entry which is preliminary data.</text>
</comment>
<keyword evidence="3" id="KW-1185">Reference proteome</keyword>
<feature type="transmembrane region" description="Helical" evidence="1">
    <location>
        <begin position="49"/>
        <end position="70"/>
    </location>
</feature>
<gene>
    <name evidence="2" type="ORF">LEP1GSC062_4254</name>
</gene>
<reference evidence="2" key="1">
    <citation type="submission" date="2013-05" db="EMBL/GenBank/DDBJ databases">
        <authorList>
            <person name="Harkins D.M."/>
            <person name="Durkin A.S."/>
            <person name="Brinkac L.M."/>
            <person name="Haft D.H."/>
            <person name="Selengut J.D."/>
            <person name="Sanka R."/>
            <person name="DePew J."/>
            <person name="Purushe J."/>
            <person name="Hartskeerl R.A."/>
            <person name="Ahmed A."/>
            <person name="van der Linden H."/>
            <person name="Goris M.G.A."/>
            <person name="Vinetz J.M."/>
            <person name="Sutton G.G."/>
            <person name="Nierman W.C."/>
            <person name="Fouts D.E."/>
        </authorList>
    </citation>
    <scope>NUCLEOTIDE SEQUENCE [LARGE SCALE GENOMIC DNA]</scope>
    <source>
        <strain evidence="2">L 60</strain>
    </source>
</reference>
<evidence type="ECO:0000313" key="3">
    <source>
        <dbReference type="Proteomes" id="UP000018747"/>
    </source>
</evidence>
<name>V6IDQ3_9LEPT</name>
<dbReference type="RefSeq" id="WP_010578208.1">
    <property type="nucleotide sequence ID" value="NZ_AHMT02000032.1"/>
</dbReference>
<sequence length="227" mass="26637">MVFKLNRLLKNNWFTISFQKNLNYNLNPEEIVKESPFQFLKQTLKITSIFLIFYIVINLIFSLFNLDYLLKYGNVMKNFYTQGKISWSLYLMNVFPYSVFFLAFFFMILQIISAVISYGAMWILGEPTRSFLRLLGIYHSSCLYILFALLPILVLFQFVPKNIQENFYGMVFFIGLNAALLLIGLFAQSYFFIKMCKRAFDQNLGRAILTWLSPFLLLSIVVISSFS</sequence>
<accession>V6IDQ3</accession>
<keyword evidence="1" id="KW-0812">Transmembrane</keyword>
<proteinExistence type="predicted"/>
<organism evidence="2 3">
    <name type="scientific">Leptospira alexanderi serovar Manhao 3 str. L 60</name>
    <dbReference type="NCBI Taxonomy" id="1049759"/>
    <lineage>
        <taxon>Bacteria</taxon>
        <taxon>Pseudomonadati</taxon>
        <taxon>Spirochaetota</taxon>
        <taxon>Spirochaetia</taxon>
        <taxon>Leptospirales</taxon>
        <taxon>Leptospiraceae</taxon>
        <taxon>Leptospira</taxon>
    </lineage>
</organism>